<keyword evidence="1" id="KW-0694">RNA-binding</keyword>
<proteinExistence type="predicted"/>
<dbReference type="PANTHER" id="PTHR48027">
    <property type="entry name" value="HETEROGENEOUS NUCLEAR RIBONUCLEOPROTEIN 87F-RELATED"/>
    <property type="match status" value="1"/>
</dbReference>
<dbReference type="InterPro" id="IPR012677">
    <property type="entry name" value="Nucleotide-bd_a/b_plait_sf"/>
</dbReference>
<dbReference type="InterPro" id="IPR035979">
    <property type="entry name" value="RBD_domain_sf"/>
</dbReference>
<protein>
    <submittedName>
        <fullName evidence="3">RNA-binding protein</fullName>
    </submittedName>
</protein>
<evidence type="ECO:0000313" key="3">
    <source>
        <dbReference type="EMBL" id="TVT54922.1"/>
    </source>
</evidence>
<evidence type="ECO:0000259" key="2">
    <source>
        <dbReference type="PROSITE" id="PS50102"/>
    </source>
</evidence>
<dbReference type="SMART" id="SM00360">
    <property type="entry name" value="RRM"/>
    <property type="match status" value="1"/>
</dbReference>
<reference evidence="3 4" key="1">
    <citation type="submission" date="2019-07" db="EMBL/GenBank/DDBJ databases">
        <title>The pathways for chlorine oxyanion respiration interact through the shared metabolite chlorate.</title>
        <authorList>
            <person name="Barnum T.P."/>
            <person name="Cheng Y."/>
            <person name="Hill K.A."/>
            <person name="Lucas L.N."/>
            <person name="Carlson H.K."/>
            <person name="Coates J.D."/>
        </authorList>
    </citation>
    <scope>NUCLEOTIDE SEQUENCE [LARGE SCALE GENOMIC DNA]</scope>
    <source>
        <strain evidence="3">BK-3</strain>
    </source>
</reference>
<dbReference type="CDD" id="cd00590">
    <property type="entry name" value="RRM_SF"/>
    <property type="match status" value="1"/>
</dbReference>
<dbReference type="Proteomes" id="UP000317355">
    <property type="component" value="Unassembled WGS sequence"/>
</dbReference>
<dbReference type="AlphaFoldDB" id="A0A558D1M7"/>
<dbReference type="EMBL" id="VMRY01000039">
    <property type="protein sequence ID" value="TVT54922.1"/>
    <property type="molecule type" value="Genomic_DNA"/>
</dbReference>
<accession>A0A558D1M7</accession>
<evidence type="ECO:0000256" key="1">
    <source>
        <dbReference type="ARBA" id="ARBA00022884"/>
    </source>
</evidence>
<organism evidence="3 4">
    <name type="scientific">Sedimenticola thiotaurini</name>
    <dbReference type="NCBI Taxonomy" id="1543721"/>
    <lineage>
        <taxon>Bacteria</taxon>
        <taxon>Pseudomonadati</taxon>
        <taxon>Pseudomonadota</taxon>
        <taxon>Gammaproteobacteria</taxon>
        <taxon>Chromatiales</taxon>
        <taxon>Sedimenticolaceae</taxon>
        <taxon>Sedimenticola</taxon>
    </lineage>
</organism>
<dbReference type="GO" id="GO:0003723">
    <property type="term" value="F:RNA binding"/>
    <property type="evidence" value="ECO:0007669"/>
    <property type="project" value="UniProtKB-KW"/>
</dbReference>
<dbReference type="InterPro" id="IPR052462">
    <property type="entry name" value="SLIRP/GR-RBP-like"/>
</dbReference>
<dbReference type="Pfam" id="PF00076">
    <property type="entry name" value="RRM_1"/>
    <property type="match status" value="1"/>
</dbReference>
<dbReference type="PROSITE" id="PS50102">
    <property type="entry name" value="RRM"/>
    <property type="match status" value="1"/>
</dbReference>
<dbReference type="Gene3D" id="3.30.70.330">
    <property type="match status" value="1"/>
</dbReference>
<dbReference type="SUPFAM" id="SSF54928">
    <property type="entry name" value="RNA-binding domain, RBD"/>
    <property type="match status" value="1"/>
</dbReference>
<dbReference type="InterPro" id="IPR000504">
    <property type="entry name" value="RRM_dom"/>
</dbReference>
<feature type="domain" description="RRM" evidence="2">
    <location>
        <begin position="2"/>
        <end position="79"/>
    </location>
</feature>
<evidence type="ECO:0000313" key="4">
    <source>
        <dbReference type="Proteomes" id="UP000317355"/>
    </source>
</evidence>
<name>A0A558D1M7_9GAMM</name>
<gene>
    <name evidence="3" type="ORF">FHK82_09185</name>
</gene>
<comment type="caution">
    <text evidence="3">The sequence shown here is derived from an EMBL/GenBank/DDBJ whole genome shotgun (WGS) entry which is preliminary data.</text>
</comment>
<sequence>MITLSVRGLPRSTTEESLTALFTEYGIVRSLKMAKDLFSGDCKGFATIEMEGHEARAAMAALDSREWNGGLVRVGPDRPRPGRGGKRR</sequence>